<dbReference type="AlphaFoldDB" id="A0A9J7L1Z6"/>
<dbReference type="InterPro" id="IPR053871">
    <property type="entry name" value="CATSPERG_beta-prop"/>
</dbReference>
<dbReference type="KEGG" id="bfo:118414491"/>
<keyword evidence="1" id="KW-1133">Transmembrane helix</keyword>
<reference evidence="6" key="1">
    <citation type="journal article" date="2020" name="Nat. Ecol. Evol.">
        <title>Deeply conserved synteny resolves early events in vertebrate evolution.</title>
        <authorList>
            <person name="Simakov O."/>
            <person name="Marletaz F."/>
            <person name="Yue J.X."/>
            <person name="O'Connell B."/>
            <person name="Jenkins J."/>
            <person name="Brandt A."/>
            <person name="Calef R."/>
            <person name="Tung C.H."/>
            <person name="Huang T.K."/>
            <person name="Schmutz J."/>
            <person name="Satoh N."/>
            <person name="Yu J.K."/>
            <person name="Putnam N.H."/>
            <person name="Green R.E."/>
            <person name="Rokhsar D.S."/>
        </authorList>
    </citation>
    <scope>NUCLEOTIDE SEQUENCE [LARGE SCALE GENOMIC DNA]</scope>
    <source>
        <strain evidence="6">S238N-H82</strain>
    </source>
</reference>
<evidence type="ECO:0000313" key="6">
    <source>
        <dbReference type="Proteomes" id="UP000001554"/>
    </source>
</evidence>
<keyword evidence="6" id="KW-1185">Reference proteome</keyword>
<dbReference type="Pfam" id="PF22846">
    <property type="entry name" value="CATSPERG_C"/>
    <property type="match status" value="1"/>
</dbReference>
<sequence length="1190" mass="134410">MGLNLQPGGKLKMSSMFRTFALCYFVCNIVCRTICASDFKKLQWWVDEIRYSHLAESVAVQSSSPLVPVGNVWKDLGVQNVVSELQDDYSSFPYWLRIQVKQNNKVSHSAARYLALRGITPVVRFLPRASPRVDNSLPSGSMELHGALIDQADWKVDHDNSSCYFLCEPAWLVPLPMDNYTSLPRVEVLGGGDAVLMKMLSEGVHIHHFHSQLLEFPDALGNKSDLSVSDLATWDPYHAVHIPLLSPSIIMTGFSNSTLGVFTSDQFETHNVIQFRIPSRQETNLCSGWTSAPPTIFSNLMFPGSFLLATSAGVVQYPLGEYANTTKCVSKLIGPSDPLSGRFQVIGIGGEPDKGDVLVADMTDSKYQAIDFVELVDHRNLSYCAVLDRTGDYSACTLVDAAISPVTNQTFLFLVLTNDMNADKHYHVMQFIGEPGQGTWEELSVISDKLPPKSQFDHFTWLTSDVQDQGQDQLTLTGMSFLGMVSQGLYLWGSAVLYSEDAGRTLWWLHTFMSNSTVTQLVPSGDGAFAFLTDSQELWYGMAGTTRLVKLRPSEGWSLAESFGDLQIRCHNTSTLAIFMDINSELREVLTIVTNNSVQISSQTIPVIDILQHQTYLTGIQKMRTALAGTTDVDNFPVTIPRSCPYSFMQLEIPDIQHNSDMKKFNIRPAHISYSRPVHTSDSLAVYSGMVHYMTHYKPPQEWAYSLAAINNFQNLLAAHENVQDYYTYMYSTRNIKDVFLSLEDYQEPHSNASATQFPQHVFLDTKASFIVYIRMNLHPAHPKDTETYEHTSMDHLQLSVWVSEPTLLDVTSNKTVFYHNSSVLYQITVADTGVYKQQHPPGEKLQAVSLQMQPWNAPLNCFHQEKTQGVLSTRVMLGCPLSVKVLFDSATSLPYSITKYSCRQTDPDIPCFYLNKAFRPFFKVNDLVTRTSVEYKGNYTLLLIGGGWNSLSNVEMWSQEQVELYNPHFREDAPAMWWPGSSVLATDRIFSQNQNVISWIWPMDSPWCQLVPNLGAVPEYYLLFRFSNKGVDSSTNCEHTLQFYIRVYGNPVHYSFKIALLFATFVFGLLAAITYYLCHRNDAKLWNKVVRPVTDRMYNTKTYLKRRLSMVLAPPTFNADKAEGVEKEDGFQWRADEDLDTSEGGVEEPFTTPVVPMPNIIIQSGSTMDMELSRRHRLEPLDFTHQHKT</sequence>
<keyword evidence="1" id="KW-0472">Membrane</keyword>
<proteinExistence type="predicted"/>
<dbReference type="GeneID" id="118414491"/>
<dbReference type="Pfam" id="PF22840">
    <property type="entry name" value="CATSPERG_NTD"/>
    <property type="match status" value="1"/>
</dbReference>
<protein>
    <submittedName>
        <fullName evidence="7">Cation channel sperm-associated protein subunit gamma-like isoform X1</fullName>
    </submittedName>
</protein>
<feature type="domain" description="CATSPERG N-terminal" evidence="3">
    <location>
        <begin position="59"/>
        <end position="190"/>
    </location>
</feature>
<dbReference type="PANTHER" id="PTHR14327:SF1">
    <property type="entry name" value="CATION CHANNEL SPERM-ASSOCIATED AUXILIARY SUBUNIT GAMMA"/>
    <property type="match status" value="1"/>
</dbReference>
<dbReference type="InterPro" id="IPR053873">
    <property type="entry name" value="CATSPERG_C"/>
</dbReference>
<reference evidence="7" key="2">
    <citation type="submission" date="2025-08" db="UniProtKB">
        <authorList>
            <consortium name="RefSeq"/>
        </authorList>
    </citation>
    <scope>IDENTIFICATION</scope>
    <source>
        <strain evidence="7">S238N-H82</strain>
        <tissue evidence="7">Testes</tissue>
    </source>
</reference>
<keyword evidence="1" id="KW-0812">Transmembrane</keyword>
<evidence type="ECO:0000313" key="7">
    <source>
        <dbReference type="RefSeq" id="XP_035674456.1"/>
    </source>
</evidence>
<dbReference type="InterPro" id="IPR053872">
    <property type="entry name" value="CATSPERG_N"/>
</dbReference>
<dbReference type="GO" id="GO:0031514">
    <property type="term" value="C:motile cilium"/>
    <property type="evidence" value="ECO:0000318"/>
    <property type="project" value="GO_Central"/>
</dbReference>
<evidence type="ECO:0000259" key="4">
    <source>
        <dbReference type="Pfam" id="PF22846"/>
    </source>
</evidence>
<dbReference type="RefSeq" id="XP_035674456.1">
    <property type="nucleotide sequence ID" value="XM_035818563.1"/>
</dbReference>
<dbReference type="GO" id="GO:0097228">
    <property type="term" value="C:sperm principal piece"/>
    <property type="evidence" value="ECO:0007669"/>
    <property type="project" value="InterPro"/>
</dbReference>
<dbReference type="GO" id="GO:0036128">
    <property type="term" value="C:CatSper complex"/>
    <property type="evidence" value="ECO:0007669"/>
    <property type="project" value="InterPro"/>
</dbReference>
<evidence type="ECO:0000259" key="2">
    <source>
        <dbReference type="Pfam" id="PF15064"/>
    </source>
</evidence>
<feature type="domain" description="CATSPERG Ig-like" evidence="5">
    <location>
        <begin position="757"/>
        <end position="873"/>
    </location>
</feature>
<dbReference type="Pfam" id="PF15064">
    <property type="entry name" value="CATSPERG_beta-prop"/>
    <property type="match status" value="1"/>
</dbReference>
<dbReference type="Proteomes" id="UP000001554">
    <property type="component" value="Chromosome 1"/>
</dbReference>
<organism evidence="6 7">
    <name type="scientific">Branchiostoma floridae</name>
    <name type="common">Florida lancelet</name>
    <name type="synonym">Amphioxus</name>
    <dbReference type="NCBI Taxonomy" id="7739"/>
    <lineage>
        <taxon>Eukaryota</taxon>
        <taxon>Metazoa</taxon>
        <taxon>Chordata</taxon>
        <taxon>Cephalochordata</taxon>
        <taxon>Leptocardii</taxon>
        <taxon>Amphioxiformes</taxon>
        <taxon>Branchiostomatidae</taxon>
        <taxon>Branchiostoma</taxon>
    </lineage>
</organism>
<dbReference type="OrthoDB" id="10067721at2759"/>
<dbReference type="Pfam" id="PF22851">
    <property type="entry name" value="CATSPERG_Ig-like"/>
    <property type="match status" value="1"/>
</dbReference>
<feature type="domain" description="CATSPERG C-terminal" evidence="4">
    <location>
        <begin position="901"/>
        <end position="1079"/>
    </location>
</feature>
<dbReference type="InterPro" id="IPR028246">
    <property type="entry name" value="CATSPERG"/>
</dbReference>
<dbReference type="OMA" id="ITEIWVA"/>
<gene>
    <name evidence="7" type="primary">LOC118414491</name>
</gene>
<evidence type="ECO:0000259" key="5">
    <source>
        <dbReference type="Pfam" id="PF22851"/>
    </source>
</evidence>
<accession>A0A9J7L1Z6</accession>
<dbReference type="InterPro" id="IPR053874">
    <property type="entry name" value="CATSPERG_Ig-like"/>
</dbReference>
<evidence type="ECO:0000259" key="3">
    <source>
        <dbReference type="Pfam" id="PF22840"/>
    </source>
</evidence>
<evidence type="ECO:0000256" key="1">
    <source>
        <dbReference type="SAM" id="Phobius"/>
    </source>
</evidence>
<name>A0A9J7L1Z6_BRAFL</name>
<dbReference type="PANTHER" id="PTHR14327">
    <property type="entry name" value="CATION CHANNEL SPERM-ASSOCIATED PROTEIN SUBUNIT GAMMA"/>
    <property type="match status" value="1"/>
</dbReference>
<feature type="domain" description="CATSPERG beta-propeller" evidence="2">
    <location>
        <begin position="394"/>
        <end position="615"/>
    </location>
</feature>
<feature type="transmembrane region" description="Helical" evidence="1">
    <location>
        <begin position="1059"/>
        <end position="1079"/>
    </location>
</feature>